<organism evidence="2 3">
    <name type="scientific">Legionella busanensis</name>
    <dbReference type="NCBI Taxonomy" id="190655"/>
    <lineage>
        <taxon>Bacteria</taxon>
        <taxon>Pseudomonadati</taxon>
        <taxon>Pseudomonadota</taxon>
        <taxon>Gammaproteobacteria</taxon>
        <taxon>Legionellales</taxon>
        <taxon>Legionellaceae</taxon>
        <taxon>Legionella</taxon>
    </lineage>
</organism>
<dbReference type="OrthoDB" id="5645374at2"/>
<sequence>MPLLGNCLIFLDTGFFTNYKPNDNLYDEVWKRAKNDGLKLCTSWICIEEWKSQKIKHLTKFLKDMRDQQIYHCRQNFFSQKLILEPLYAEFENEAYVRDKVEYLLQDFLKSNKIKIYPAKDEHIPSTWNGYFTGAPPFQKIKNKEDLPDAWVFEGAKNALNDPEHNAFELKYCISTDGALSKYLSELGYTSIKLNELIEILRKEELEVVDEPVVQPQQQVILVNDEIEMGPLDKLLTKTVLIQDSEIYLRLLGYLVALDAPTHETLLTMVSSRGYDSKRVEACAVMLSGEPNPYIKDLGTHYIVGNKEVCHAASERVMDEIIGMLE</sequence>
<dbReference type="InterPro" id="IPR032557">
    <property type="entry name" value="DUF4935"/>
</dbReference>
<name>A0A378JHJ6_9GAMM</name>
<evidence type="ECO:0000313" key="2">
    <source>
        <dbReference type="EMBL" id="STX50487.1"/>
    </source>
</evidence>
<dbReference type="Proteomes" id="UP000254794">
    <property type="component" value="Unassembled WGS sequence"/>
</dbReference>
<keyword evidence="3" id="KW-1185">Reference proteome</keyword>
<accession>A0A378JHJ6</accession>
<evidence type="ECO:0000313" key="3">
    <source>
        <dbReference type="Proteomes" id="UP000254794"/>
    </source>
</evidence>
<reference evidence="2 3" key="1">
    <citation type="submission" date="2018-06" db="EMBL/GenBank/DDBJ databases">
        <authorList>
            <consortium name="Pathogen Informatics"/>
            <person name="Doyle S."/>
        </authorList>
    </citation>
    <scope>NUCLEOTIDE SEQUENCE [LARGE SCALE GENOMIC DNA]</scope>
    <source>
        <strain evidence="2 3">NCTC13316</strain>
    </source>
</reference>
<dbReference type="EMBL" id="UGOD01000001">
    <property type="protein sequence ID" value="STX50487.1"/>
    <property type="molecule type" value="Genomic_DNA"/>
</dbReference>
<gene>
    <name evidence="2" type="ORF">NCTC13316_00568</name>
</gene>
<feature type="domain" description="DUF4935" evidence="1">
    <location>
        <begin position="9"/>
        <end position="177"/>
    </location>
</feature>
<proteinExistence type="predicted"/>
<evidence type="ECO:0000259" key="1">
    <source>
        <dbReference type="Pfam" id="PF16289"/>
    </source>
</evidence>
<dbReference type="RefSeq" id="WP_131740667.1">
    <property type="nucleotide sequence ID" value="NZ_CAAAHP010000004.1"/>
</dbReference>
<dbReference type="Pfam" id="PF16289">
    <property type="entry name" value="PIN_12"/>
    <property type="match status" value="1"/>
</dbReference>
<protein>
    <recommendedName>
        <fullName evidence="1">DUF4935 domain-containing protein</fullName>
    </recommendedName>
</protein>
<dbReference type="AlphaFoldDB" id="A0A378JHJ6"/>